<protein>
    <submittedName>
        <fullName evidence="13">TonB-dependent receptor</fullName>
    </submittedName>
</protein>
<dbReference type="Gene3D" id="2.40.170.20">
    <property type="entry name" value="TonB-dependent receptor, beta-barrel domain"/>
    <property type="match status" value="1"/>
</dbReference>
<evidence type="ECO:0000313" key="14">
    <source>
        <dbReference type="Proteomes" id="UP000001364"/>
    </source>
</evidence>
<evidence type="ECO:0000259" key="12">
    <source>
        <dbReference type="Pfam" id="PF07715"/>
    </source>
</evidence>
<keyword evidence="4 8" id="KW-0812">Transmembrane</keyword>
<feature type="region of interest" description="Disordered" evidence="10">
    <location>
        <begin position="1"/>
        <end position="20"/>
    </location>
</feature>
<dbReference type="Proteomes" id="UP000001364">
    <property type="component" value="Chromosome"/>
</dbReference>
<keyword evidence="6 8" id="KW-0472">Membrane</keyword>
<dbReference type="InterPro" id="IPR036942">
    <property type="entry name" value="Beta-barrel_TonB_sf"/>
</dbReference>
<feature type="domain" description="TonB-dependent receptor plug" evidence="12">
    <location>
        <begin position="100"/>
        <end position="216"/>
    </location>
</feature>
<dbReference type="SUPFAM" id="SSF56935">
    <property type="entry name" value="Porins"/>
    <property type="match status" value="1"/>
</dbReference>
<dbReference type="InterPro" id="IPR012910">
    <property type="entry name" value="Plug_dom"/>
</dbReference>
<reference evidence="13 14" key="1">
    <citation type="journal article" date="2010" name="J. Bacteriol.">
        <title>The genetic basis of laboratory adaptation in Caulobacter crescentus.</title>
        <authorList>
            <person name="Marks M.E."/>
            <person name="Castro-Rojas C.M."/>
            <person name="Teiling C."/>
            <person name="Du L."/>
            <person name="Kapatral V."/>
            <person name="Walunas T.L."/>
            <person name="Crosson S."/>
        </authorList>
    </citation>
    <scope>NUCLEOTIDE SEQUENCE [LARGE SCALE GENOMIC DNA]</scope>
    <source>
        <strain evidence="14">NA1000 / CB15N</strain>
    </source>
</reference>
<evidence type="ECO:0000259" key="11">
    <source>
        <dbReference type="Pfam" id="PF00593"/>
    </source>
</evidence>
<dbReference type="Pfam" id="PF07715">
    <property type="entry name" value="Plug"/>
    <property type="match status" value="1"/>
</dbReference>
<evidence type="ECO:0000256" key="4">
    <source>
        <dbReference type="ARBA" id="ARBA00022692"/>
    </source>
</evidence>
<dbReference type="Pfam" id="PF00593">
    <property type="entry name" value="TonB_dep_Rec_b-barrel"/>
    <property type="match status" value="1"/>
</dbReference>
<keyword evidence="2 8" id="KW-0813">Transport</keyword>
<accession>A0A0H3C5V2</accession>
<dbReference type="PATRIC" id="fig|565050.3.peg.608"/>
<gene>
    <name evidence="13" type="ordered locus">CCNA_00615</name>
</gene>
<evidence type="ECO:0000313" key="13">
    <source>
        <dbReference type="EMBL" id="ACL94080.1"/>
    </source>
</evidence>
<evidence type="ECO:0000256" key="7">
    <source>
        <dbReference type="ARBA" id="ARBA00023237"/>
    </source>
</evidence>
<feature type="domain" description="TonB-dependent receptor-like beta-barrel" evidence="11">
    <location>
        <begin position="464"/>
        <end position="937"/>
    </location>
</feature>
<dbReference type="InterPro" id="IPR039426">
    <property type="entry name" value="TonB-dep_rcpt-like"/>
</dbReference>
<comment type="subcellular location">
    <subcellularLocation>
        <location evidence="1 8">Cell outer membrane</location>
        <topology evidence="1 8">Multi-pass membrane protein</topology>
    </subcellularLocation>
</comment>
<dbReference type="InterPro" id="IPR037066">
    <property type="entry name" value="Plug_dom_sf"/>
</dbReference>
<keyword evidence="14" id="KW-1185">Reference proteome</keyword>
<keyword evidence="13" id="KW-0675">Receptor</keyword>
<sequence length="972" mass="104733">MVGTPCGVPPSTALRHRHSAARGQGPVAWLRGTFSMNFHRNDLSHVLGAILALGLTQTAFAQETKPAKPPAAQDEPQVLEAVTVTGTRIQGLDLKGAVQAYQIDRELIDESGATSVIDLFNQLPIAAGGGGTFSTASAGALSGDTPVGASGVSLRGLGTSATLTLINGRRASISAFARGQESFIDASAIPLAALERVEILPNGASALYGADAVAGVVNYVLRKDFEGLEASLSYGDSTAKSDEGRVNFNLVAGKAFGDHHVTAVVDYFKRNAFYLRDRAASRDSFRPSQQGFHPSFNDLFFMTNDQTEGPGGSGCASADFKVGNLGEYCQVNANRYVSSQDEQESVGGLISHSYSFGDGATWYNELLFQSSKAQGTSSPANFSRAPIDPENPNWPTTLKDDLVAEGKVRRFSSYYGFPIFAWGKLIDSRAVEVESQSYRFVTGLKGRLASGWTYDAGLTIGGNDRTQEGLSGLYRSKAFYDANLGNLCTDGSAVRRWDVNLSRPSATYVGATCEAAGKTTLWYNPFGGQTQQPGGLTDRLETKARREGRSRAYALDGSLSGDLFTLAGRQVKGAFGAEYRRETLRDTPSGDAVATATNPEPILGFSSTSAKAERDQWAVYGEVYAPLSDRLDLQLAARYDHYDAFGGDFNPKVSARFRATDALTFRANWSTSFRAPSLAQSGAGVLLSSYRVNCRITPQACGGSATANGQALLSEDVGNPELKAENAKTWGGGLLFEPTDDIEIKLDYWNIEHRNLVGVAEDDFIRRALAGAFPVKGPGQLPTGQAGVEVTNGFVTDAHFQISNLGYQKTRGVDFSYTQHLPESSAGRFTATFDATYLIAFDRKASADALIERLAGDYLYPRFMANARIRWSKDAWRASLGARYVSRYTDQPDPRTLAAVGIAANTKVKVDASFTLDGSVSYDFSEHSYIQLNVRNLLDEAPPRVLGSSANVDLYNHDLIGRFATLRLTHRF</sequence>
<dbReference type="GO" id="GO:0009279">
    <property type="term" value="C:cell outer membrane"/>
    <property type="evidence" value="ECO:0007669"/>
    <property type="project" value="UniProtKB-SubCell"/>
</dbReference>
<evidence type="ECO:0000256" key="3">
    <source>
        <dbReference type="ARBA" id="ARBA00022452"/>
    </source>
</evidence>
<proteinExistence type="inferred from homology"/>
<dbReference type="InterPro" id="IPR000531">
    <property type="entry name" value="Beta-barrel_TonB"/>
</dbReference>
<dbReference type="KEGG" id="ccs:CCNA_00615"/>
<evidence type="ECO:0000256" key="6">
    <source>
        <dbReference type="ARBA" id="ARBA00023136"/>
    </source>
</evidence>
<dbReference type="EMBL" id="CP001340">
    <property type="protein sequence ID" value="ACL94080.1"/>
    <property type="molecule type" value="Genomic_DNA"/>
</dbReference>
<evidence type="ECO:0000256" key="2">
    <source>
        <dbReference type="ARBA" id="ARBA00022448"/>
    </source>
</evidence>
<evidence type="ECO:0000256" key="1">
    <source>
        <dbReference type="ARBA" id="ARBA00004571"/>
    </source>
</evidence>
<dbReference type="PANTHER" id="PTHR47234">
    <property type="match status" value="1"/>
</dbReference>
<dbReference type="AlphaFoldDB" id="A0A0H3C5V2"/>
<dbReference type="PANTHER" id="PTHR47234:SF2">
    <property type="entry name" value="TONB-DEPENDENT RECEPTOR"/>
    <property type="match status" value="1"/>
</dbReference>
<dbReference type="OrthoDB" id="7051241at2"/>
<keyword evidence="7 8" id="KW-0998">Cell outer membrane</keyword>
<evidence type="ECO:0000256" key="9">
    <source>
        <dbReference type="RuleBase" id="RU003357"/>
    </source>
</evidence>
<evidence type="ECO:0000256" key="10">
    <source>
        <dbReference type="SAM" id="MobiDB-lite"/>
    </source>
</evidence>
<comment type="similarity">
    <text evidence="8 9">Belongs to the TonB-dependent receptor family.</text>
</comment>
<dbReference type="PhylomeDB" id="A0A0H3C5V2"/>
<dbReference type="RefSeq" id="YP_002515988.1">
    <property type="nucleotide sequence ID" value="NC_011916.1"/>
</dbReference>
<dbReference type="Gene3D" id="2.170.130.10">
    <property type="entry name" value="TonB-dependent receptor, plug domain"/>
    <property type="match status" value="1"/>
</dbReference>
<keyword evidence="5 9" id="KW-0798">TonB box</keyword>
<dbReference type="RefSeq" id="WP_010918466.1">
    <property type="nucleotide sequence ID" value="NC_011916.1"/>
</dbReference>
<name>A0A0H3C5V2_CAUVN</name>
<dbReference type="HOGENOM" id="CLU_010745_0_1_5"/>
<dbReference type="PROSITE" id="PS52016">
    <property type="entry name" value="TONB_DEPENDENT_REC_3"/>
    <property type="match status" value="1"/>
</dbReference>
<organism evidence="13 14">
    <name type="scientific">Caulobacter vibrioides (strain NA1000 / CB15N)</name>
    <name type="common">Caulobacter crescentus</name>
    <dbReference type="NCBI Taxonomy" id="565050"/>
    <lineage>
        <taxon>Bacteria</taxon>
        <taxon>Pseudomonadati</taxon>
        <taxon>Pseudomonadota</taxon>
        <taxon>Alphaproteobacteria</taxon>
        <taxon>Caulobacterales</taxon>
        <taxon>Caulobacteraceae</taxon>
        <taxon>Caulobacter</taxon>
    </lineage>
</organism>
<evidence type="ECO:0000256" key="8">
    <source>
        <dbReference type="PROSITE-ProRule" id="PRU01360"/>
    </source>
</evidence>
<dbReference type="GeneID" id="7330014"/>
<evidence type="ECO:0000256" key="5">
    <source>
        <dbReference type="ARBA" id="ARBA00023077"/>
    </source>
</evidence>
<keyword evidence="3 8" id="KW-1134">Transmembrane beta strand</keyword>